<sequence>MAPSTPYTEQRQSTLPRRVNISAQIPTPLHQEIPRNNTLIVKIRAKDNNMWLAGKDVERFIKKAESISEIEGESGRDIAR</sequence>
<accession>A0A9Q3FQ10</accession>
<gene>
    <name evidence="1" type="ORF">O181_081067</name>
</gene>
<evidence type="ECO:0000313" key="1">
    <source>
        <dbReference type="EMBL" id="MBW0541352.1"/>
    </source>
</evidence>
<dbReference type="AlphaFoldDB" id="A0A9Q3FQ10"/>
<dbReference type="Proteomes" id="UP000765509">
    <property type="component" value="Unassembled WGS sequence"/>
</dbReference>
<protein>
    <submittedName>
        <fullName evidence="1">Uncharacterized protein</fullName>
    </submittedName>
</protein>
<name>A0A9Q3FQ10_9BASI</name>
<organism evidence="1 2">
    <name type="scientific">Austropuccinia psidii MF-1</name>
    <dbReference type="NCBI Taxonomy" id="1389203"/>
    <lineage>
        <taxon>Eukaryota</taxon>
        <taxon>Fungi</taxon>
        <taxon>Dikarya</taxon>
        <taxon>Basidiomycota</taxon>
        <taxon>Pucciniomycotina</taxon>
        <taxon>Pucciniomycetes</taxon>
        <taxon>Pucciniales</taxon>
        <taxon>Sphaerophragmiaceae</taxon>
        <taxon>Austropuccinia</taxon>
    </lineage>
</organism>
<dbReference type="EMBL" id="AVOT02046020">
    <property type="protein sequence ID" value="MBW0541352.1"/>
    <property type="molecule type" value="Genomic_DNA"/>
</dbReference>
<dbReference type="OrthoDB" id="2506366at2759"/>
<comment type="caution">
    <text evidence="1">The sequence shown here is derived from an EMBL/GenBank/DDBJ whole genome shotgun (WGS) entry which is preliminary data.</text>
</comment>
<keyword evidence="2" id="KW-1185">Reference proteome</keyword>
<evidence type="ECO:0000313" key="2">
    <source>
        <dbReference type="Proteomes" id="UP000765509"/>
    </source>
</evidence>
<proteinExistence type="predicted"/>
<reference evidence="1" key="1">
    <citation type="submission" date="2021-03" db="EMBL/GenBank/DDBJ databases">
        <title>Draft genome sequence of rust myrtle Austropuccinia psidii MF-1, a brazilian biotype.</title>
        <authorList>
            <person name="Quecine M.C."/>
            <person name="Pachon D.M.R."/>
            <person name="Bonatelli M.L."/>
            <person name="Correr F.H."/>
            <person name="Franceschini L.M."/>
            <person name="Leite T.F."/>
            <person name="Margarido G.R.A."/>
            <person name="Almeida C.A."/>
            <person name="Ferrarezi J.A."/>
            <person name="Labate C.A."/>
        </authorList>
    </citation>
    <scope>NUCLEOTIDE SEQUENCE</scope>
    <source>
        <strain evidence="1">MF-1</strain>
    </source>
</reference>